<dbReference type="AlphaFoldDB" id="A0A1I0VZG4"/>
<keyword evidence="1" id="KW-1133">Transmembrane helix</keyword>
<name>A0A1I0VZG4_9CELL</name>
<dbReference type="RefSeq" id="WP_139224277.1">
    <property type="nucleotide sequence ID" value="NZ_BONM01000001.1"/>
</dbReference>
<keyword evidence="1" id="KW-0812">Transmembrane</keyword>
<proteinExistence type="predicted"/>
<evidence type="ECO:0000313" key="3">
    <source>
        <dbReference type="Proteomes" id="UP000199012"/>
    </source>
</evidence>
<sequence length="232" mass="23163">MDVSLVPAVLLLAAGLVPLLASLGSGPGPHGSAAAAGDDGRCLASAALLGAAALVATVPALDRVPEQAAAAALLAALEVLGAAAGAWPLRRSWWPGVVAHVLAAVPGAGAARLGRAARERARRAALARGLRRRAAAATPLLAPRLRALADALDDRRLATDPGLVLVLGRLEAAAAGLDVLAEEHAAGDVRLAGAVSALLTGAGDDVARLRRRADREARARALGTGELALTDR</sequence>
<dbReference type="EMBL" id="FOKA01000002">
    <property type="protein sequence ID" value="SFA81320.1"/>
    <property type="molecule type" value="Genomic_DNA"/>
</dbReference>
<gene>
    <name evidence="2" type="ORF">SAMN05421867_10245</name>
</gene>
<keyword evidence="3" id="KW-1185">Reference proteome</keyword>
<evidence type="ECO:0000256" key="1">
    <source>
        <dbReference type="SAM" id="Phobius"/>
    </source>
</evidence>
<accession>A0A1I0VZG4</accession>
<evidence type="ECO:0000313" key="2">
    <source>
        <dbReference type="EMBL" id="SFA81320.1"/>
    </source>
</evidence>
<organism evidence="2 3">
    <name type="scientific">Cellulomonas marina</name>
    <dbReference type="NCBI Taxonomy" id="988821"/>
    <lineage>
        <taxon>Bacteria</taxon>
        <taxon>Bacillati</taxon>
        <taxon>Actinomycetota</taxon>
        <taxon>Actinomycetes</taxon>
        <taxon>Micrococcales</taxon>
        <taxon>Cellulomonadaceae</taxon>
        <taxon>Cellulomonas</taxon>
    </lineage>
</organism>
<protein>
    <submittedName>
        <fullName evidence="2">Uncharacterized protein</fullName>
    </submittedName>
</protein>
<feature type="transmembrane region" description="Helical" evidence="1">
    <location>
        <begin position="68"/>
        <end position="87"/>
    </location>
</feature>
<feature type="transmembrane region" description="Helical" evidence="1">
    <location>
        <begin position="44"/>
        <end position="61"/>
    </location>
</feature>
<keyword evidence="1" id="KW-0472">Membrane</keyword>
<dbReference type="Proteomes" id="UP000199012">
    <property type="component" value="Unassembled WGS sequence"/>
</dbReference>
<reference evidence="3" key="1">
    <citation type="submission" date="2016-10" db="EMBL/GenBank/DDBJ databases">
        <authorList>
            <person name="Varghese N."/>
            <person name="Submissions S."/>
        </authorList>
    </citation>
    <scope>NUCLEOTIDE SEQUENCE [LARGE SCALE GENOMIC DNA]</scope>
    <source>
        <strain evidence="3">CGMCC 4.6945</strain>
    </source>
</reference>
<feature type="transmembrane region" description="Helical" evidence="1">
    <location>
        <begin position="93"/>
        <end position="113"/>
    </location>
</feature>